<reference evidence="3" key="2">
    <citation type="submission" date="2017-09" db="EMBL/GenBank/DDBJ databases">
        <title>FDA dAtabase for Regulatory Grade micrObial Sequences (FDA-ARGOS): Supporting development and validation of Infectious Disease Dx tests.</title>
        <authorList>
            <person name="Minogue T."/>
            <person name="Wolcott M."/>
            <person name="Wasieloski L."/>
            <person name="Aguilar W."/>
            <person name="Moore D."/>
            <person name="Tallon L.J."/>
            <person name="Sadzewicz L."/>
            <person name="Ott S."/>
            <person name="Zhao X."/>
            <person name="Nagaraj S."/>
            <person name="Vavikolanu K."/>
            <person name="Aluvathingal J."/>
            <person name="Nadendla S."/>
            <person name="Sichtig H."/>
        </authorList>
    </citation>
    <scope>NUCLEOTIDE SEQUENCE</scope>
    <source>
        <strain evidence="3">FDAARGOS_404</strain>
    </source>
</reference>
<evidence type="ECO:0000313" key="2">
    <source>
        <dbReference type="EMBL" id="MEC3935474.1"/>
    </source>
</evidence>
<gene>
    <name evidence="3" type="ORF">CRX53_07960</name>
    <name evidence="2" type="ORF">VOF76_04750</name>
</gene>
<dbReference type="GO" id="GO:0016787">
    <property type="term" value="F:hydrolase activity"/>
    <property type="evidence" value="ECO:0007669"/>
    <property type="project" value="UniProtKB-KW"/>
</dbReference>
<dbReference type="EMBL" id="PDLK01000002">
    <property type="protein sequence ID" value="PHH03910.1"/>
    <property type="molecule type" value="Genomic_DNA"/>
</dbReference>
<dbReference type="RefSeq" id="WP_032617780.1">
    <property type="nucleotide sequence ID" value="NZ_CBCYJT010000029.1"/>
</dbReference>
<name>A0A855EET4_9ENTR</name>
<sequence length="272" mass="29902">MITICKTCGTSYDVAREPQQCAICEDERQYVPATGQEWVDFTTLTTTHTNKWQQLEDGLLSLKTVPAFAISQRAILLRTPQGNVLWDCIANLDPATHALVTALGGIDAIAISHPHYYTTMQDWAAAFDAPVYLHGSDRQWVMRDSPALRFWEGDSLEIMPDVTLVRLGGHFAGGTVLHWNQDGGVLLAGDILQVTPGKDAVSFMWSYPNMLPLPASAVSEIAAHLDNARFERLYGAFEGQNISADAREIVIRSVQKYIACLNSGAVGKLKKP</sequence>
<dbReference type="PANTHER" id="PTHR36839">
    <property type="entry name" value="METALLO-BETA-LACTAMASE FAMILY PROTEIN (AFU_ORTHOLOGUE AFUA_5G12770)"/>
    <property type="match status" value="1"/>
</dbReference>
<dbReference type="PANTHER" id="PTHR36839:SF1">
    <property type="entry name" value="METALLO-BETA-LACTAMASE FAMILY PROTEIN (AFU_ORTHOLOGUE AFUA_5G12770)"/>
    <property type="match status" value="1"/>
</dbReference>
<dbReference type="Gene3D" id="3.60.15.10">
    <property type="entry name" value="Ribonuclease Z/Hydroxyacylglutathione hydrolase-like"/>
    <property type="match status" value="1"/>
</dbReference>
<feature type="domain" description="Metallo-beta-lactamase" evidence="1">
    <location>
        <begin position="71"/>
        <end position="225"/>
    </location>
</feature>
<reference evidence="2 5" key="3">
    <citation type="submission" date="2024-01" db="EMBL/GenBank/DDBJ databases">
        <title>Comparative Genomics of Leclercia adecarboxylata Strains Isolated from Several Sources.</title>
        <authorList>
            <person name="Yescas-Zazueta V."/>
            <person name="Balbuena-Alonso M.G."/>
            <person name="Valencia D."/>
            <person name="Mendez-Pfeiffer P.A."/>
            <person name="Ballesteros-Monrreal M.G."/>
            <person name="Rocha-Gracia R.D.C."/>
            <person name="Barrios-Villa E."/>
        </authorList>
    </citation>
    <scope>NUCLEOTIDE SEQUENCE [LARGE SCALE GENOMIC DNA]</scope>
    <source>
        <strain evidence="2 5">33MEM</strain>
    </source>
</reference>
<accession>A0A855EET4</accession>
<keyword evidence="5" id="KW-1185">Reference proteome</keyword>
<evidence type="ECO:0000313" key="4">
    <source>
        <dbReference type="Proteomes" id="UP000222768"/>
    </source>
</evidence>
<dbReference type="SUPFAM" id="SSF56281">
    <property type="entry name" value="Metallo-hydrolase/oxidoreductase"/>
    <property type="match status" value="1"/>
</dbReference>
<evidence type="ECO:0000259" key="1">
    <source>
        <dbReference type="SMART" id="SM00849"/>
    </source>
</evidence>
<proteinExistence type="predicted"/>
<dbReference type="InterPro" id="IPR036866">
    <property type="entry name" value="RibonucZ/Hydroxyglut_hydro"/>
</dbReference>
<evidence type="ECO:0000313" key="5">
    <source>
        <dbReference type="Proteomes" id="UP001357437"/>
    </source>
</evidence>
<reference evidence="4" key="1">
    <citation type="submission" date="2017-09" db="EMBL/GenBank/DDBJ databases">
        <title>FDA dAtabase for Regulatory Grade micrObial Sequences (FDA-ARGOS): Supporting development and validation of Infectious Disease Dx tests.</title>
        <authorList>
            <person name="Minogue T."/>
            <person name="Wolcott M."/>
            <person name="Wasieloski L."/>
            <person name="Aguilar W."/>
            <person name="Moore D."/>
            <person name="Tallon L."/>
            <person name="Sadzewicz L."/>
            <person name="Ott S."/>
            <person name="Zhao X."/>
            <person name="Nagaraj S."/>
            <person name="Vavikolanu K."/>
            <person name="Aluvathingal J."/>
            <person name="Nadendla S."/>
            <person name="Sichtig H."/>
        </authorList>
    </citation>
    <scope>NUCLEOTIDE SEQUENCE [LARGE SCALE GENOMIC DNA]</scope>
    <source>
        <strain evidence="4">FDAARGOS_404</strain>
    </source>
</reference>
<dbReference type="EMBL" id="JAYMCU010000005">
    <property type="protein sequence ID" value="MEC3935474.1"/>
    <property type="molecule type" value="Genomic_DNA"/>
</dbReference>
<dbReference type="AlphaFoldDB" id="A0A855EET4"/>
<evidence type="ECO:0000313" key="3">
    <source>
        <dbReference type="EMBL" id="PHH03910.1"/>
    </source>
</evidence>
<protein>
    <submittedName>
        <fullName evidence="3">MBL fold metallo-hydrolase</fullName>
    </submittedName>
</protein>
<dbReference type="Proteomes" id="UP000222768">
    <property type="component" value="Unassembled WGS sequence"/>
</dbReference>
<dbReference type="SMART" id="SM00849">
    <property type="entry name" value="Lactamase_B"/>
    <property type="match status" value="1"/>
</dbReference>
<organism evidence="3 4">
    <name type="scientific">Leclercia adecarboxylata</name>
    <dbReference type="NCBI Taxonomy" id="83655"/>
    <lineage>
        <taxon>Bacteria</taxon>
        <taxon>Pseudomonadati</taxon>
        <taxon>Pseudomonadota</taxon>
        <taxon>Gammaproteobacteria</taxon>
        <taxon>Enterobacterales</taxon>
        <taxon>Enterobacteriaceae</taxon>
        <taxon>Leclercia</taxon>
    </lineage>
</organism>
<dbReference type="Proteomes" id="UP001357437">
    <property type="component" value="Unassembled WGS sequence"/>
</dbReference>
<comment type="caution">
    <text evidence="3">The sequence shown here is derived from an EMBL/GenBank/DDBJ whole genome shotgun (WGS) entry which is preliminary data.</text>
</comment>
<dbReference type="InterPro" id="IPR001279">
    <property type="entry name" value="Metallo-B-lactamas"/>
</dbReference>
<keyword evidence="3" id="KW-0378">Hydrolase</keyword>